<evidence type="ECO:0000256" key="2">
    <source>
        <dbReference type="ARBA" id="ARBA00022475"/>
    </source>
</evidence>
<dbReference type="GO" id="GO:0032153">
    <property type="term" value="C:cell division site"/>
    <property type="evidence" value="ECO:0007669"/>
    <property type="project" value="TreeGrafter"/>
</dbReference>
<evidence type="ECO:0000256" key="11">
    <source>
        <dbReference type="HAMAP-Rule" id="MF_02079"/>
    </source>
</evidence>
<dbReference type="GO" id="GO:0015648">
    <property type="term" value="F:lipid-linked peptidoglycan transporter activity"/>
    <property type="evidence" value="ECO:0007669"/>
    <property type="project" value="TreeGrafter"/>
</dbReference>
<reference evidence="13" key="1">
    <citation type="submission" date="2016-11" db="EMBL/GenBank/DDBJ databases">
        <authorList>
            <person name="Varghese N."/>
            <person name="Submissions S."/>
        </authorList>
    </citation>
    <scope>NUCLEOTIDE SEQUENCE [LARGE SCALE GENOMIC DNA]</scope>
    <source>
        <strain evidence="13">DSM 10349</strain>
    </source>
</reference>
<keyword evidence="9 11" id="KW-0472">Membrane</keyword>
<evidence type="ECO:0000256" key="9">
    <source>
        <dbReference type="ARBA" id="ARBA00023136"/>
    </source>
</evidence>
<comment type="similarity">
    <text evidence="11">Belongs to the SEDS family. MrdB/RodA subfamily.</text>
</comment>
<dbReference type="GO" id="GO:0008955">
    <property type="term" value="F:peptidoglycan glycosyltransferase activity"/>
    <property type="evidence" value="ECO:0007669"/>
    <property type="project" value="UniProtKB-UniRule"/>
</dbReference>
<keyword evidence="8 11" id="KW-1133">Transmembrane helix</keyword>
<dbReference type="EC" id="2.4.99.28" evidence="11"/>
<evidence type="ECO:0000256" key="3">
    <source>
        <dbReference type="ARBA" id="ARBA00022676"/>
    </source>
</evidence>
<keyword evidence="2 11" id="KW-1003">Cell membrane</keyword>
<evidence type="ECO:0000313" key="12">
    <source>
        <dbReference type="EMBL" id="SHK60729.1"/>
    </source>
</evidence>
<protein>
    <recommendedName>
        <fullName evidence="11">Peptidoglycan glycosyltransferase RodA</fullName>
        <shortName evidence="11">PGT</shortName>
        <ecNumber evidence="11">2.4.99.28</ecNumber>
    </recommendedName>
    <alternativeName>
        <fullName evidence="11">Cell elongation protein RodA</fullName>
    </alternativeName>
    <alternativeName>
        <fullName evidence="11">Cell wall polymerase</fullName>
    </alternativeName>
    <alternativeName>
        <fullName evidence="11">Peptidoglycan polymerase</fullName>
        <shortName evidence="11">PG polymerase</shortName>
    </alternativeName>
</protein>
<dbReference type="OrthoDB" id="9812661at2"/>
<evidence type="ECO:0000256" key="8">
    <source>
        <dbReference type="ARBA" id="ARBA00022989"/>
    </source>
</evidence>
<dbReference type="InterPro" id="IPR001182">
    <property type="entry name" value="FtsW/RodA"/>
</dbReference>
<feature type="transmembrane region" description="Helical" evidence="11">
    <location>
        <begin position="384"/>
        <end position="405"/>
    </location>
</feature>
<keyword evidence="13" id="KW-1185">Reference proteome</keyword>
<name>A0A1M6TUX8_9FIRM</name>
<evidence type="ECO:0000256" key="6">
    <source>
        <dbReference type="ARBA" id="ARBA00022960"/>
    </source>
</evidence>
<dbReference type="RefSeq" id="WP_072914737.1">
    <property type="nucleotide sequence ID" value="NZ_FRAR01000018.1"/>
</dbReference>
<feature type="transmembrane region" description="Helical" evidence="11">
    <location>
        <begin position="318"/>
        <end position="338"/>
    </location>
</feature>
<dbReference type="InterPro" id="IPR018365">
    <property type="entry name" value="Cell_cycle_FtsW-rel_CS"/>
</dbReference>
<keyword evidence="4 11" id="KW-0808">Transferase</keyword>
<dbReference type="GO" id="GO:0071555">
    <property type="term" value="P:cell wall organization"/>
    <property type="evidence" value="ECO:0007669"/>
    <property type="project" value="UniProtKB-KW"/>
</dbReference>
<dbReference type="AlphaFoldDB" id="A0A1M6TUX8"/>
<dbReference type="GO" id="GO:0051301">
    <property type="term" value="P:cell division"/>
    <property type="evidence" value="ECO:0007669"/>
    <property type="project" value="InterPro"/>
</dbReference>
<dbReference type="HAMAP" id="MF_02079">
    <property type="entry name" value="PGT_RodA"/>
    <property type="match status" value="1"/>
</dbReference>
<comment type="function">
    <text evidence="11">Peptidoglycan polymerase that is essential for cell wall elongation.</text>
</comment>
<feature type="transmembrane region" description="Helical" evidence="11">
    <location>
        <begin position="83"/>
        <end position="100"/>
    </location>
</feature>
<dbReference type="InterPro" id="IPR011923">
    <property type="entry name" value="RodA/MrdB"/>
</dbReference>
<feature type="transmembrane region" description="Helical" evidence="11">
    <location>
        <begin position="222"/>
        <end position="245"/>
    </location>
</feature>
<evidence type="ECO:0000256" key="10">
    <source>
        <dbReference type="ARBA" id="ARBA00023316"/>
    </source>
</evidence>
<proteinExistence type="inferred from homology"/>
<feature type="transmembrane region" description="Helical" evidence="11">
    <location>
        <begin position="112"/>
        <end position="131"/>
    </location>
</feature>
<dbReference type="PROSITE" id="PS00428">
    <property type="entry name" value="FTSW_RODA_SPOVE"/>
    <property type="match status" value="1"/>
</dbReference>
<accession>A0A1M6TUX8</accession>
<evidence type="ECO:0000256" key="7">
    <source>
        <dbReference type="ARBA" id="ARBA00022984"/>
    </source>
</evidence>
<dbReference type="STRING" id="1121421.SAMN02745123_02447"/>
<dbReference type="Pfam" id="PF01098">
    <property type="entry name" value="FTSW_RODA_SPOVE"/>
    <property type="match status" value="1"/>
</dbReference>
<dbReference type="GO" id="GO:0008360">
    <property type="term" value="P:regulation of cell shape"/>
    <property type="evidence" value="ECO:0007669"/>
    <property type="project" value="UniProtKB-KW"/>
</dbReference>
<dbReference type="PANTHER" id="PTHR30474">
    <property type="entry name" value="CELL CYCLE PROTEIN"/>
    <property type="match status" value="1"/>
</dbReference>
<evidence type="ECO:0000256" key="4">
    <source>
        <dbReference type="ARBA" id="ARBA00022679"/>
    </source>
</evidence>
<dbReference type="Proteomes" id="UP000183997">
    <property type="component" value="Unassembled WGS sequence"/>
</dbReference>
<feature type="transmembrane region" description="Helical" evidence="11">
    <location>
        <begin position="197"/>
        <end position="215"/>
    </location>
</feature>
<comment type="catalytic activity">
    <reaction evidence="11">
        <text>[GlcNAc-(1-&gt;4)-Mur2Ac(oyl-L-Ala-gamma-D-Glu-L-Lys-D-Ala-D-Ala)](n)-di-trans,octa-cis-undecaprenyl diphosphate + beta-D-GlcNAc-(1-&gt;4)-Mur2Ac(oyl-L-Ala-gamma-D-Glu-L-Lys-D-Ala-D-Ala)-di-trans,octa-cis-undecaprenyl diphosphate = [GlcNAc-(1-&gt;4)-Mur2Ac(oyl-L-Ala-gamma-D-Glu-L-Lys-D-Ala-D-Ala)](n+1)-di-trans,octa-cis-undecaprenyl diphosphate + di-trans,octa-cis-undecaprenyl diphosphate + H(+)</text>
        <dbReference type="Rhea" id="RHEA:23708"/>
        <dbReference type="Rhea" id="RHEA-COMP:9602"/>
        <dbReference type="Rhea" id="RHEA-COMP:9603"/>
        <dbReference type="ChEBI" id="CHEBI:15378"/>
        <dbReference type="ChEBI" id="CHEBI:58405"/>
        <dbReference type="ChEBI" id="CHEBI:60033"/>
        <dbReference type="ChEBI" id="CHEBI:78435"/>
        <dbReference type="EC" id="2.4.99.28"/>
    </reaction>
</comment>
<evidence type="ECO:0000256" key="5">
    <source>
        <dbReference type="ARBA" id="ARBA00022692"/>
    </source>
</evidence>
<keyword evidence="6 11" id="KW-0133">Cell shape</keyword>
<dbReference type="EMBL" id="FRAR01000018">
    <property type="protein sequence ID" value="SHK60729.1"/>
    <property type="molecule type" value="Genomic_DNA"/>
</dbReference>
<dbReference type="GO" id="GO:0005886">
    <property type="term" value="C:plasma membrane"/>
    <property type="evidence" value="ECO:0007669"/>
    <property type="project" value="UniProtKB-SubCell"/>
</dbReference>
<dbReference type="PANTHER" id="PTHR30474:SF1">
    <property type="entry name" value="PEPTIDOGLYCAN GLYCOSYLTRANSFERASE MRDB"/>
    <property type="match status" value="1"/>
</dbReference>
<evidence type="ECO:0000313" key="13">
    <source>
        <dbReference type="Proteomes" id="UP000183997"/>
    </source>
</evidence>
<gene>
    <name evidence="11" type="primary">rodA</name>
    <name evidence="12" type="ORF">SAMN02745123_02447</name>
</gene>
<comment type="subcellular location">
    <subcellularLocation>
        <location evidence="11">Cell membrane</location>
        <topology evidence="11">Multi-pass membrane protein</topology>
    </subcellularLocation>
    <subcellularLocation>
        <location evidence="1">Membrane</location>
        <topology evidence="1">Multi-pass membrane protein</topology>
    </subcellularLocation>
</comment>
<keyword evidence="7 11" id="KW-0573">Peptidoglycan synthesis</keyword>
<dbReference type="GO" id="GO:0009252">
    <property type="term" value="P:peptidoglycan biosynthetic process"/>
    <property type="evidence" value="ECO:0007669"/>
    <property type="project" value="UniProtKB-UniRule"/>
</dbReference>
<keyword evidence="3 11" id="KW-0328">Glycosyltransferase</keyword>
<sequence length="414" mass="45769">MMDKRFLKNLDYTLVIAVFLIICFSLVTISSATLVSSPMGFKQQQEIWNKDAPGLNGVSSSEPLGVSLLKYSKMFFSDTVKKQIIWICLSIAILALVLTVPYEDFRRHRKAIYILNIVLLLLVLSPLGHSAKGATRWINMGSFSLQPSEFAKIFIIITFADFLARREGNLNTLKDLLPCFVYIGVPMLVVLKQPDLGTALVFMAIMFGMLFVAGANPKLVAGLFVGGWSLAIGWVWAHFHLGLWIPLKEYQLDRLLVFLDPWSKKNILGAGYHVVQSLIAIGSGGLEGKGIYNGSQNQLNFLPEQHTDFIFSVVGEEMGFIGVTALLLLFFILLYRGIRIASEAKDLNGTLLATGVVSMLTFHILINVGMVSGIMPVTGVPLPLFSYGGSSMLCNMIAIGILLNVHMRRQKILF</sequence>
<organism evidence="12 13">
    <name type="scientific">Desulforamulus aeronauticus DSM 10349</name>
    <dbReference type="NCBI Taxonomy" id="1121421"/>
    <lineage>
        <taxon>Bacteria</taxon>
        <taxon>Bacillati</taxon>
        <taxon>Bacillota</taxon>
        <taxon>Clostridia</taxon>
        <taxon>Eubacteriales</taxon>
        <taxon>Peptococcaceae</taxon>
        <taxon>Desulforamulus</taxon>
    </lineage>
</organism>
<keyword evidence="10 11" id="KW-0961">Cell wall biogenesis/degradation</keyword>
<feature type="transmembrane region" description="Helical" evidence="11">
    <location>
        <begin position="350"/>
        <end position="372"/>
    </location>
</feature>
<keyword evidence="5 11" id="KW-0812">Transmembrane</keyword>
<comment type="pathway">
    <text evidence="11">Cell wall biogenesis; peptidoglycan biosynthesis.</text>
</comment>
<dbReference type="NCBIfam" id="TIGR02210">
    <property type="entry name" value="rodA_shape"/>
    <property type="match status" value="1"/>
</dbReference>
<dbReference type="UniPathway" id="UPA00219"/>
<feature type="transmembrane region" description="Helical" evidence="11">
    <location>
        <begin position="12"/>
        <end position="35"/>
    </location>
</feature>
<evidence type="ECO:0000256" key="1">
    <source>
        <dbReference type="ARBA" id="ARBA00004141"/>
    </source>
</evidence>